<accession>A0AAD8YR30</accession>
<dbReference type="EMBL" id="JAROKS010000026">
    <property type="protein sequence ID" value="KAK1784694.1"/>
    <property type="molecule type" value="Genomic_DNA"/>
</dbReference>
<evidence type="ECO:0000256" key="5">
    <source>
        <dbReference type="ARBA" id="ARBA00022536"/>
    </source>
</evidence>
<keyword evidence="15" id="KW-1185">Reference proteome</keyword>
<dbReference type="FunFam" id="3.90.290.10:FF:000020">
    <property type="entry name" value="Fibrillin-1"/>
    <property type="match status" value="1"/>
</dbReference>
<dbReference type="GO" id="GO:0005509">
    <property type="term" value="F:calcium ion binding"/>
    <property type="evidence" value="ECO:0007669"/>
    <property type="project" value="InterPro"/>
</dbReference>
<comment type="caution">
    <text evidence="10">Lacks conserved residue(s) required for the propagation of feature annotation.</text>
</comment>
<feature type="chain" id="PRO_5041967473" description="Fibrillin 1" evidence="11">
    <location>
        <begin position="25"/>
        <end position="504"/>
    </location>
</feature>
<dbReference type="SUPFAM" id="SSF57581">
    <property type="entry name" value="TB module/8-cys domain"/>
    <property type="match status" value="1"/>
</dbReference>
<dbReference type="InterPro" id="IPR009030">
    <property type="entry name" value="Growth_fac_rcpt_cys_sf"/>
</dbReference>
<dbReference type="InterPro" id="IPR036773">
    <property type="entry name" value="TB_dom_sf"/>
</dbReference>
<dbReference type="FunFam" id="2.10.25.10:FF:000003">
    <property type="entry name" value="fibrillin-1 isoform X1"/>
    <property type="match status" value="4"/>
</dbReference>
<dbReference type="SUPFAM" id="SSF57184">
    <property type="entry name" value="Growth factor receptor domain"/>
    <property type="match status" value="1"/>
</dbReference>
<dbReference type="Pfam" id="PF12661">
    <property type="entry name" value="hEGF"/>
    <property type="match status" value="1"/>
</dbReference>
<dbReference type="CDD" id="cd00054">
    <property type="entry name" value="EGF_CA"/>
    <property type="match status" value="5"/>
</dbReference>
<dbReference type="InterPro" id="IPR040872">
    <property type="entry name" value="Fibrillin_U_N"/>
</dbReference>
<dbReference type="AlphaFoldDB" id="A0AAD8YR30"/>
<evidence type="ECO:0000256" key="8">
    <source>
        <dbReference type="ARBA" id="ARBA00023157"/>
    </source>
</evidence>
<evidence type="ECO:0000256" key="1">
    <source>
        <dbReference type="ARBA" id="ARBA00004498"/>
    </source>
</evidence>
<dbReference type="PROSITE" id="PS50026">
    <property type="entry name" value="EGF_3"/>
    <property type="match status" value="5"/>
</dbReference>
<dbReference type="InterPro" id="IPR000742">
    <property type="entry name" value="EGF"/>
</dbReference>
<feature type="domain" description="EGF-like" evidence="12">
    <location>
        <begin position="159"/>
        <end position="200"/>
    </location>
</feature>
<keyword evidence="8 10" id="KW-1015">Disulfide bond</keyword>
<dbReference type="InterPro" id="IPR013032">
    <property type="entry name" value="EGF-like_CS"/>
</dbReference>
<dbReference type="InterPro" id="IPR001881">
    <property type="entry name" value="EGF-like_Ca-bd_dom"/>
</dbReference>
<proteinExistence type="inferred from homology"/>
<dbReference type="SMART" id="SM00179">
    <property type="entry name" value="EGF_CA"/>
    <property type="match status" value="6"/>
</dbReference>
<dbReference type="FunFam" id="2.10.25.10:FF:000103">
    <property type="entry name" value="Fibrillin 2"/>
    <property type="match status" value="1"/>
</dbReference>
<evidence type="ECO:0008006" key="16">
    <source>
        <dbReference type="Google" id="ProtNLM"/>
    </source>
</evidence>
<dbReference type="InterPro" id="IPR018097">
    <property type="entry name" value="EGF_Ca-bd_CS"/>
</dbReference>
<dbReference type="PROSITE" id="PS01187">
    <property type="entry name" value="EGF_CA"/>
    <property type="match status" value="2"/>
</dbReference>
<name>A0AAD8YR30_9TELE</name>
<dbReference type="InterPro" id="IPR049883">
    <property type="entry name" value="NOTCH1_EGF-like"/>
</dbReference>
<comment type="similarity">
    <text evidence="2">Belongs to the fibrillin family.</text>
</comment>
<dbReference type="PANTHER" id="PTHR47333">
    <property type="entry name" value="VON WILLEBRAND FACTOR C AND EGF DOMAIN-CONTAINING PROTEIN"/>
    <property type="match status" value="1"/>
</dbReference>
<dbReference type="Proteomes" id="UP001239994">
    <property type="component" value="Unassembled WGS sequence"/>
</dbReference>
<dbReference type="PROSITE" id="PS00010">
    <property type="entry name" value="ASX_HYDROXYL"/>
    <property type="match status" value="5"/>
</dbReference>
<evidence type="ECO:0000256" key="6">
    <source>
        <dbReference type="ARBA" id="ARBA00022729"/>
    </source>
</evidence>
<keyword evidence="4" id="KW-0272">Extracellular matrix</keyword>
<evidence type="ECO:0000256" key="7">
    <source>
        <dbReference type="ARBA" id="ARBA00022737"/>
    </source>
</evidence>
<evidence type="ECO:0000313" key="14">
    <source>
        <dbReference type="EMBL" id="KAK1784694.1"/>
    </source>
</evidence>
<evidence type="ECO:0000256" key="10">
    <source>
        <dbReference type="PROSITE-ProRule" id="PRU00076"/>
    </source>
</evidence>
<feature type="disulfide bond" evidence="10">
    <location>
        <begin position="379"/>
        <end position="389"/>
    </location>
</feature>
<evidence type="ECO:0000259" key="12">
    <source>
        <dbReference type="PROSITE" id="PS50026"/>
    </source>
</evidence>
<feature type="domain" description="EGF-like" evidence="12">
    <location>
        <begin position="375"/>
        <end position="414"/>
    </location>
</feature>
<dbReference type="FunFam" id="2.10.25.10:FF:000096">
    <property type="entry name" value="Putative fibrillin 2"/>
    <property type="match status" value="1"/>
</dbReference>
<reference evidence="14" key="1">
    <citation type="submission" date="2023-03" db="EMBL/GenBank/DDBJ databases">
        <title>Electrophorus voltai genome.</title>
        <authorList>
            <person name="Bian C."/>
        </authorList>
    </citation>
    <scope>NUCLEOTIDE SEQUENCE</scope>
    <source>
        <strain evidence="14">CB-2022</strain>
        <tissue evidence="14">Muscle</tissue>
    </source>
</reference>
<dbReference type="PROSITE" id="PS51364">
    <property type="entry name" value="TB"/>
    <property type="match status" value="1"/>
</dbReference>
<dbReference type="InterPro" id="IPR052080">
    <property type="entry name" value="vWF_C/EGF_Fibrillin"/>
</dbReference>
<dbReference type="Pfam" id="PF00683">
    <property type="entry name" value="TB"/>
    <property type="match status" value="1"/>
</dbReference>
<dbReference type="InterPro" id="IPR000152">
    <property type="entry name" value="EGF-type_Asp/Asn_hydroxyl_site"/>
</dbReference>
<dbReference type="GO" id="GO:0001527">
    <property type="term" value="C:microfibril"/>
    <property type="evidence" value="ECO:0007669"/>
    <property type="project" value="UniProtKB-ARBA"/>
</dbReference>
<evidence type="ECO:0000259" key="13">
    <source>
        <dbReference type="PROSITE" id="PS51364"/>
    </source>
</evidence>
<dbReference type="Pfam" id="PF18193">
    <property type="entry name" value="Fibrillin_U_N"/>
    <property type="match status" value="1"/>
</dbReference>
<keyword evidence="3" id="KW-0964">Secreted</keyword>
<evidence type="ECO:0000256" key="4">
    <source>
        <dbReference type="ARBA" id="ARBA00022530"/>
    </source>
</evidence>
<dbReference type="Pfam" id="PF07645">
    <property type="entry name" value="EGF_CA"/>
    <property type="match status" value="5"/>
</dbReference>
<feature type="domain" description="TB" evidence="13">
    <location>
        <begin position="205"/>
        <end position="258"/>
    </location>
</feature>
<dbReference type="Pfam" id="PF21364">
    <property type="entry name" value="EGF_FBN_1st"/>
    <property type="match status" value="1"/>
</dbReference>
<evidence type="ECO:0000256" key="3">
    <source>
        <dbReference type="ARBA" id="ARBA00022525"/>
    </source>
</evidence>
<evidence type="ECO:0000256" key="2">
    <source>
        <dbReference type="ARBA" id="ARBA00008972"/>
    </source>
</evidence>
<sequence>MWPRRLLECAVGLAALVALSVVSGDSAVGDANTDKPADQRVSRTMRRAGGQDILKGPNVCGSRHQTYCCPGWKTLTGGNQCIVPICRSSCGDGFCSRPNMCTCPSGQVAPSCGSKSDVDECQAIPGLCQGGHCINTVGSFECKCPAGHRFNEINQKCEDIDECGRIPGLCSGGECSNTIGSYFCRCPVGFDTALDGSRCIDNRAGFCYDSILNGHCANLIAQRMTRTQCCCNTGRCWAATAVPEMCPIRGTEEYRVLCLQVLPGPVRPGVPGGPSIPGGPGPFVPGDPDKVVPGVPQIITPRIHIPGYPQPHQPLQPLTPDITPHRPDILPQNITNMCDAVRNLCVNGRCIPIPGSYRCECNMGFQLDPRGECIDDDECERNPCLHGQCINTPGSYYCQCPAGFQTTATRTECKDLDECVANGRICNNGRCVNTEGSFHCVCNAGFELTRDGKNCQDMDECQIKNICLNGMCINDDGSFKCICKSGFRLGSTGRYCTVELSELN</sequence>
<dbReference type="InterPro" id="IPR049388">
    <property type="entry name" value="FBN_EGF_N"/>
</dbReference>
<dbReference type="GO" id="GO:0048731">
    <property type="term" value="P:system development"/>
    <property type="evidence" value="ECO:0007669"/>
    <property type="project" value="UniProtKB-ARBA"/>
</dbReference>
<dbReference type="PANTHER" id="PTHR47333:SF5">
    <property type="entry name" value="FIBRILLIN-3"/>
    <property type="match status" value="1"/>
</dbReference>
<evidence type="ECO:0000256" key="9">
    <source>
        <dbReference type="ARBA" id="ARBA00023180"/>
    </source>
</evidence>
<keyword evidence="5 10" id="KW-0245">EGF-like domain</keyword>
<comment type="caution">
    <text evidence="14">The sequence shown here is derived from an EMBL/GenBank/DDBJ whole genome shotgun (WGS) entry which is preliminary data.</text>
</comment>
<keyword evidence="7" id="KW-0677">Repeat</keyword>
<comment type="subcellular location">
    <subcellularLocation>
        <location evidence="1">Secreted</location>
        <location evidence="1">Extracellular space</location>
        <location evidence="1">Extracellular matrix</location>
    </subcellularLocation>
</comment>
<feature type="domain" description="EGF-like" evidence="12">
    <location>
        <begin position="415"/>
        <end position="456"/>
    </location>
</feature>
<evidence type="ECO:0000313" key="15">
    <source>
        <dbReference type="Proteomes" id="UP001239994"/>
    </source>
</evidence>
<dbReference type="Gene3D" id="3.90.290.10">
    <property type="entry name" value="TGF-beta binding (TB) domain"/>
    <property type="match status" value="1"/>
</dbReference>
<keyword evidence="9" id="KW-0325">Glycoprotein</keyword>
<feature type="domain" description="EGF-like" evidence="12">
    <location>
        <begin position="457"/>
        <end position="497"/>
    </location>
</feature>
<organism evidence="14 15">
    <name type="scientific">Electrophorus voltai</name>
    <dbReference type="NCBI Taxonomy" id="2609070"/>
    <lineage>
        <taxon>Eukaryota</taxon>
        <taxon>Metazoa</taxon>
        <taxon>Chordata</taxon>
        <taxon>Craniata</taxon>
        <taxon>Vertebrata</taxon>
        <taxon>Euteleostomi</taxon>
        <taxon>Actinopterygii</taxon>
        <taxon>Neopterygii</taxon>
        <taxon>Teleostei</taxon>
        <taxon>Ostariophysi</taxon>
        <taxon>Gymnotiformes</taxon>
        <taxon>Gymnotoidei</taxon>
        <taxon>Gymnotidae</taxon>
        <taxon>Electrophorus</taxon>
    </lineage>
</organism>
<dbReference type="SUPFAM" id="SSF57196">
    <property type="entry name" value="EGF/Laminin"/>
    <property type="match status" value="3"/>
</dbReference>
<keyword evidence="6 11" id="KW-0732">Signal</keyword>
<dbReference type="Gene3D" id="2.10.25.10">
    <property type="entry name" value="Laminin"/>
    <property type="match status" value="7"/>
</dbReference>
<dbReference type="PROSITE" id="PS01186">
    <property type="entry name" value="EGF_2"/>
    <property type="match status" value="4"/>
</dbReference>
<evidence type="ECO:0000256" key="11">
    <source>
        <dbReference type="SAM" id="SignalP"/>
    </source>
</evidence>
<feature type="signal peptide" evidence="11">
    <location>
        <begin position="1"/>
        <end position="24"/>
    </location>
</feature>
<dbReference type="InterPro" id="IPR017878">
    <property type="entry name" value="TB_dom"/>
</dbReference>
<feature type="domain" description="EGF-like" evidence="12">
    <location>
        <begin position="117"/>
        <end position="158"/>
    </location>
</feature>
<gene>
    <name evidence="14" type="ORF">P4O66_003373</name>
</gene>
<dbReference type="SMART" id="SM00181">
    <property type="entry name" value="EGF"/>
    <property type="match status" value="7"/>
</dbReference>
<protein>
    <recommendedName>
        <fullName evidence="16">Fibrillin 1</fullName>
    </recommendedName>
</protein>